<proteinExistence type="predicted"/>
<name>A0A5N0E565_9NOCA</name>
<dbReference type="Gene3D" id="2.40.30.10">
    <property type="entry name" value="Translation factors"/>
    <property type="match status" value="1"/>
</dbReference>
<evidence type="ECO:0000313" key="3">
    <source>
        <dbReference type="EMBL" id="KAA8884557.1"/>
    </source>
</evidence>
<dbReference type="EMBL" id="VXLC01000019">
    <property type="protein sequence ID" value="KAA8884557.1"/>
    <property type="molecule type" value="Genomic_DNA"/>
</dbReference>
<dbReference type="PROSITE" id="PS51903">
    <property type="entry name" value="CLP_R"/>
    <property type="match status" value="1"/>
</dbReference>
<keyword evidence="1" id="KW-0677">Repeat</keyword>
<organism evidence="3 4">
    <name type="scientific">Nocardia colli</name>
    <dbReference type="NCBI Taxonomy" id="2545717"/>
    <lineage>
        <taxon>Bacteria</taxon>
        <taxon>Bacillati</taxon>
        <taxon>Actinomycetota</taxon>
        <taxon>Actinomycetes</taxon>
        <taxon>Mycobacteriales</taxon>
        <taxon>Nocardiaceae</taxon>
        <taxon>Nocardia</taxon>
    </lineage>
</organism>
<dbReference type="InterPro" id="IPR009000">
    <property type="entry name" value="Transl_B-barrel_sf"/>
</dbReference>
<dbReference type="InterPro" id="IPR036628">
    <property type="entry name" value="Clp_N_dom_sf"/>
</dbReference>
<evidence type="ECO:0000259" key="2">
    <source>
        <dbReference type="PROSITE" id="PS51903"/>
    </source>
</evidence>
<dbReference type="Gene3D" id="1.10.1780.10">
    <property type="entry name" value="Clp, N-terminal domain"/>
    <property type="match status" value="1"/>
</dbReference>
<keyword evidence="4" id="KW-1185">Reference proteome</keyword>
<protein>
    <recommendedName>
        <fullName evidence="2">Clp R domain-containing protein</fullName>
    </recommendedName>
</protein>
<dbReference type="RefSeq" id="WP_150406162.1">
    <property type="nucleotide sequence ID" value="NZ_VXLC01000019.1"/>
</dbReference>
<dbReference type="Proteomes" id="UP000323876">
    <property type="component" value="Unassembled WGS sequence"/>
</dbReference>
<feature type="domain" description="Clp R" evidence="2">
    <location>
        <begin position="85"/>
        <end position="167"/>
    </location>
</feature>
<evidence type="ECO:0000256" key="1">
    <source>
        <dbReference type="PROSITE-ProRule" id="PRU01251"/>
    </source>
</evidence>
<accession>A0A5N0E565</accession>
<dbReference type="AlphaFoldDB" id="A0A5N0E565"/>
<dbReference type="SUPFAM" id="SSF81923">
    <property type="entry name" value="Double Clp-N motif"/>
    <property type="match status" value="1"/>
</dbReference>
<sequence length="167" mass="17871">MDKVEFTVTNVFDISGRGVVMVAGTLTSGVIEAGDVLYDSVTGERVTVAGLEFHGGRKLDEHVLVVPAGEADRVRIDQHLTSERPDDGLTRTPRLLRILDDAPDIAKAQGHDYVGVEHLMLAILADPDAVPTQHLRKLGLDPDNIAQTLKEYVSGIAGRTEPPASAG</sequence>
<dbReference type="SUPFAM" id="SSF50447">
    <property type="entry name" value="Translation proteins"/>
    <property type="match status" value="1"/>
</dbReference>
<reference evidence="3 4" key="1">
    <citation type="submission" date="2019-09" db="EMBL/GenBank/DDBJ databases">
        <authorList>
            <person name="Wang X."/>
        </authorList>
    </citation>
    <scope>NUCLEOTIDE SEQUENCE [LARGE SCALE GENOMIC DNA]</scope>
    <source>
        <strain evidence="3 4">CICC 11023</strain>
    </source>
</reference>
<dbReference type="OrthoDB" id="4553736at2"/>
<comment type="caution">
    <text evidence="3">The sequence shown here is derived from an EMBL/GenBank/DDBJ whole genome shotgun (WGS) entry which is preliminary data.</text>
</comment>
<dbReference type="Pfam" id="PF02861">
    <property type="entry name" value="Clp_N"/>
    <property type="match status" value="1"/>
</dbReference>
<evidence type="ECO:0000313" key="4">
    <source>
        <dbReference type="Proteomes" id="UP000323876"/>
    </source>
</evidence>
<dbReference type="InterPro" id="IPR004176">
    <property type="entry name" value="Clp_R_N"/>
</dbReference>
<gene>
    <name evidence="3" type="ORF">F3087_33765</name>
</gene>